<reference evidence="1 2" key="1">
    <citation type="journal article" date="2015" name="Genome Biol. Evol.">
        <title>Comparative Genomics of a Bacterivorous Green Alga Reveals Evolutionary Causalities and Consequences of Phago-Mixotrophic Mode of Nutrition.</title>
        <authorList>
            <person name="Burns J.A."/>
            <person name="Paasch A."/>
            <person name="Narechania A."/>
            <person name="Kim E."/>
        </authorList>
    </citation>
    <scope>NUCLEOTIDE SEQUENCE [LARGE SCALE GENOMIC DNA]</scope>
    <source>
        <strain evidence="1 2">PLY_AMNH</strain>
    </source>
</reference>
<dbReference type="AlphaFoldDB" id="A0AAE0FKT2"/>
<dbReference type="Proteomes" id="UP001190700">
    <property type="component" value="Unassembled WGS sequence"/>
</dbReference>
<accession>A0AAE0FKT2</accession>
<name>A0AAE0FKT2_9CHLO</name>
<organism evidence="1 2">
    <name type="scientific">Cymbomonas tetramitiformis</name>
    <dbReference type="NCBI Taxonomy" id="36881"/>
    <lineage>
        <taxon>Eukaryota</taxon>
        <taxon>Viridiplantae</taxon>
        <taxon>Chlorophyta</taxon>
        <taxon>Pyramimonadophyceae</taxon>
        <taxon>Pyramimonadales</taxon>
        <taxon>Pyramimonadaceae</taxon>
        <taxon>Cymbomonas</taxon>
    </lineage>
</organism>
<evidence type="ECO:0000313" key="1">
    <source>
        <dbReference type="EMBL" id="KAK3261563.1"/>
    </source>
</evidence>
<gene>
    <name evidence="1" type="ORF">CYMTET_29539</name>
</gene>
<proteinExistence type="predicted"/>
<dbReference type="EMBL" id="LGRX02016818">
    <property type="protein sequence ID" value="KAK3261563.1"/>
    <property type="molecule type" value="Genomic_DNA"/>
</dbReference>
<comment type="caution">
    <text evidence="1">The sequence shown here is derived from an EMBL/GenBank/DDBJ whole genome shotgun (WGS) entry which is preliminary data.</text>
</comment>
<evidence type="ECO:0000313" key="2">
    <source>
        <dbReference type="Proteomes" id="UP001190700"/>
    </source>
</evidence>
<sequence length="180" mass="19816">MACGGGWEVEAEEKRWEVYSGGDGSEETVWYSEEKPHGPLLNTPLVTAMVLVNVKGTKVKHLKEEVEGGLPDGWVSLKVLEAHWTVLDPDLFPHATAAMQALATETAEKLGVQASVSDSGVDDNLHKGVVAVGDICVPQQFCLRHFVVDETMEQRDVDIPFYFSGAPAEWVKKRRRIGTK</sequence>
<protein>
    <submittedName>
        <fullName evidence="1">Uncharacterized protein</fullName>
    </submittedName>
</protein>
<keyword evidence="2" id="KW-1185">Reference proteome</keyword>